<accession>A0A7S3ZSB1</accession>
<evidence type="ECO:0000259" key="1">
    <source>
        <dbReference type="PROSITE" id="PS50206"/>
    </source>
</evidence>
<sequence>MRRLLRALPRRTPRCTRAVRRLSNDKSLEDLIKKKTAAAVAANRPPPQSTAEAPKTAIVPPDVAHDLCHEVGWESRHSFVDVRGTEAFARGRPKGAVNAPFVDGTLDADVIPAEPGRLVVGGGSQKSVAAAADLLRARGFDVIAMAGGFDAWRGLGLPVDVDGVVDDEDDDDGDPATWN</sequence>
<organism evidence="2">
    <name type="scientific">Pelagomonas calceolata</name>
    <dbReference type="NCBI Taxonomy" id="35677"/>
    <lineage>
        <taxon>Eukaryota</taxon>
        <taxon>Sar</taxon>
        <taxon>Stramenopiles</taxon>
        <taxon>Ochrophyta</taxon>
        <taxon>Pelagophyceae</taxon>
        <taxon>Pelagomonadales</taxon>
        <taxon>Pelagomonadaceae</taxon>
        <taxon>Pelagomonas</taxon>
    </lineage>
</organism>
<reference evidence="2" key="1">
    <citation type="submission" date="2021-01" db="EMBL/GenBank/DDBJ databases">
        <authorList>
            <person name="Corre E."/>
            <person name="Pelletier E."/>
            <person name="Niang G."/>
            <person name="Scheremetjew M."/>
            <person name="Finn R."/>
            <person name="Kale V."/>
            <person name="Holt S."/>
            <person name="Cochrane G."/>
            <person name="Meng A."/>
            <person name="Brown T."/>
            <person name="Cohen L."/>
        </authorList>
    </citation>
    <scope>NUCLEOTIDE SEQUENCE</scope>
    <source>
        <strain evidence="2">CCMP1756</strain>
    </source>
</reference>
<feature type="domain" description="Rhodanese" evidence="1">
    <location>
        <begin position="79"/>
        <end position="161"/>
    </location>
</feature>
<dbReference type="PANTHER" id="PTHR45431">
    <property type="entry name" value="RHODANESE-LIKE DOMAIN-CONTAINING PROTEIN 15, CHLOROPLASTIC"/>
    <property type="match status" value="1"/>
</dbReference>
<dbReference type="OrthoDB" id="204459at2759"/>
<evidence type="ECO:0000313" key="3">
    <source>
        <dbReference type="EMBL" id="CAH0372340.1"/>
    </source>
</evidence>
<dbReference type="PANTHER" id="PTHR45431:SF3">
    <property type="entry name" value="RHODANESE-LIKE DOMAIN-CONTAINING PROTEIN 15, CHLOROPLASTIC"/>
    <property type="match status" value="1"/>
</dbReference>
<reference evidence="3" key="2">
    <citation type="submission" date="2021-11" db="EMBL/GenBank/DDBJ databases">
        <authorList>
            <consortium name="Genoscope - CEA"/>
            <person name="William W."/>
        </authorList>
    </citation>
    <scope>NUCLEOTIDE SEQUENCE</scope>
</reference>
<gene>
    <name evidence="2" type="ORF">PCAL00307_LOCUS7360</name>
    <name evidence="3" type="ORF">PECAL_3P23250</name>
</gene>
<dbReference type="Proteomes" id="UP000789595">
    <property type="component" value="Unassembled WGS sequence"/>
</dbReference>
<dbReference type="InterPro" id="IPR001763">
    <property type="entry name" value="Rhodanese-like_dom"/>
</dbReference>
<dbReference type="InterPro" id="IPR036873">
    <property type="entry name" value="Rhodanese-like_dom_sf"/>
</dbReference>
<dbReference type="EMBL" id="HBIW01008664">
    <property type="protein sequence ID" value="CAE0691924.1"/>
    <property type="molecule type" value="Transcribed_RNA"/>
</dbReference>
<dbReference type="CDD" id="cd00158">
    <property type="entry name" value="RHOD"/>
    <property type="match status" value="1"/>
</dbReference>
<dbReference type="SUPFAM" id="SSF52821">
    <property type="entry name" value="Rhodanese/Cell cycle control phosphatase"/>
    <property type="match status" value="1"/>
</dbReference>
<dbReference type="AlphaFoldDB" id="A0A7S3ZSB1"/>
<proteinExistence type="predicted"/>
<evidence type="ECO:0000313" key="4">
    <source>
        <dbReference type="Proteomes" id="UP000789595"/>
    </source>
</evidence>
<dbReference type="Gene3D" id="3.40.250.10">
    <property type="entry name" value="Rhodanese-like domain"/>
    <property type="match status" value="1"/>
</dbReference>
<dbReference type="SMART" id="SM00450">
    <property type="entry name" value="RHOD"/>
    <property type="match status" value="1"/>
</dbReference>
<evidence type="ECO:0000313" key="2">
    <source>
        <dbReference type="EMBL" id="CAE0691924.1"/>
    </source>
</evidence>
<dbReference type="PROSITE" id="PS50206">
    <property type="entry name" value="RHODANESE_3"/>
    <property type="match status" value="1"/>
</dbReference>
<dbReference type="Pfam" id="PF00581">
    <property type="entry name" value="Rhodanese"/>
    <property type="match status" value="1"/>
</dbReference>
<protein>
    <recommendedName>
        <fullName evidence="1">Rhodanese domain-containing protein</fullName>
    </recommendedName>
</protein>
<keyword evidence="4" id="KW-1185">Reference proteome</keyword>
<name>A0A7S3ZSB1_9STRA</name>
<dbReference type="EMBL" id="CAKKNE010000003">
    <property type="protein sequence ID" value="CAH0372340.1"/>
    <property type="molecule type" value="Genomic_DNA"/>
</dbReference>
<dbReference type="InterPro" id="IPR052367">
    <property type="entry name" value="Thiosulfate_ST/Rhodanese-like"/>
</dbReference>